<evidence type="ECO:0000256" key="1">
    <source>
        <dbReference type="ARBA" id="ARBA00004642"/>
    </source>
</evidence>
<feature type="region of interest" description="Disordered" evidence="8">
    <location>
        <begin position="497"/>
        <end position="559"/>
    </location>
</feature>
<dbReference type="AlphaFoldDB" id="A0AAN7JQL7"/>
<comment type="similarity">
    <text evidence="2">Belongs to the ZCCHC8 family.</text>
</comment>
<comment type="caution">
    <text evidence="10">The sequence shown here is derived from an EMBL/GenBank/DDBJ whole genome shotgun (WGS) entry which is preliminary data.</text>
</comment>
<evidence type="ECO:0000259" key="9">
    <source>
        <dbReference type="PROSITE" id="PS50158"/>
    </source>
</evidence>
<dbReference type="InterPro" id="IPR006568">
    <property type="entry name" value="PSP_pro-rich"/>
</dbReference>
<gene>
    <name evidence="10" type="ORF">SAY87_020638</name>
</gene>
<keyword evidence="5" id="KW-0862">Zinc</keyword>
<feature type="region of interest" description="Disordered" evidence="8">
    <location>
        <begin position="277"/>
        <end position="301"/>
    </location>
</feature>
<dbReference type="EMBL" id="JAXIOK010000016">
    <property type="protein sequence ID" value="KAK4751840.1"/>
    <property type="molecule type" value="Genomic_DNA"/>
</dbReference>
<evidence type="ECO:0000256" key="6">
    <source>
        <dbReference type="ARBA" id="ARBA00023242"/>
    </source>
</evidence>
<dbReference type="PANTHER" id="PTHR13316:SF0">
    <property type="entry name" value="ZINC FINGER CCHC DOMAIN-CONTAINING PROTEIN 8"/>
    <property type="match status" value="1"/>
</dbReference>
<feature type="compositionally biased region" description="Basic and acidic residues" evidence="8">
    <location>
        <begin position="46"/>
        <end position="61"/>
    </location>
</feature>
<proteinExistence type="inferred from homology"/>
<comment type="subcellular location">
    <subcellularLocation>
        <location evidence="1">Nucleus</location>
        <location evidence="1">Nucleoplasm</location>
    </subcellularLocation>
</comment>
<feature type="region of interest" description="Disordered" evidence="8">
    <location>
        <begin position="110"/>
        <end position="129"/>
    </location>
</feature>
<feature type="compositionally biased region" description="Basic and acidic residues" evidence="8">
    <location>
        <begin position="497"/>
        <end position="510"/>
    </location>
</feature>
<dbReference type="Pfam" id="PF04046">
    <property type="entry name" value="PSP"/>
    <property type="match status" value="1"/>
</dbReference>
<keyword evidence="6" id="KW-0539">Nucleus</keyword>
<evidence type="ECO:0000256" key="8">
    <source>
        <dbReference type="SAM" id="MobiDB-lite"/>
    </source>
</evidence>
<keyword evidence="3" id="KW-0479">Metal-binding</keyword>
<dbReference type="PROSITE" id="PS50158">
    <property type="entry name" value="ZF_CCHC"/>
    <property type="match status" value="1"/>
</dbReference>
<dbReference type="Proteomes" id="UP001345219">
    <property type="component" value="Chromosome 16"/>
</dbReference>
<feature type="compositionally biased region" description="Basic and acidic residues" evidence="8">
    <location>
        <begin position="522"/>
        <end position="559"/>
    </location>
</feature>
<evidence type="ECO:0000256" key="4">
    <source>
        <dbReference type="ARBA" id="ARBA00022771"/>
    </source>
</evidence>
<dbReference type="SMART" id="SM00581">
    <property type="entry name" value="PSP"/>
    <property type="match status" value="1"/>
</dbReference>
<dbReference type="InterPro" id="IPR052115">
    <property type="entry name" value="NEXT_complex_subunit_ZCCHC8"/>
</dbReference>
<protein>
    <recommendedName>
        <fullName evidence="9">CCHC-type domain-containing protein</fullName>
    </recommendedName>
</protein>
<evidence type="ECO:0000256" key="7">
    <source>
        <dbReference type="PROSITE-ProRule" id="PRU00047"/>
    </source>
</evidence>
<accession>A0AAN7JQL7</accession>
<evidence type="ECO:0000313" key="11">
    <source>
        <dbReference type="Proteomes" id="UP001345219"/>
    </source>
</evidence>
<dbReference type="GO" id="GO:0071013">
    <property type="term" value="C:catalytic step 2 spliceosome"/>
    <property type="evidence" value="ECO:0007669"/>
    <property type="project" value="TreeGrafter"/>
</dbReference>
<feature type="domain" description="CCHC-type" evidence="9">
    <location>
        <begin position="259"/>
        <end position="275"/>
    </location>
</feature>
<keyword evidence="4 7" id="KW-0863">Zinc-finger</keyword>
<feature type="region of interest" description="Disordered" evidence="8">
    <location>
        <begin position="369"/>
        <end position="481"/>
    </location>
</feature>
<dbReference type="InterPro" id="IPR001878">
    <property type="entry name" value="Znf_CCHC"/>
</dbReference>
<evidence type="ECO:0000256" key="2">
    <source>
        <dbReference type="ARBA" id="ARBA00007497"/>
    </source>
</evidence>
<evidence type="ECO:0000256" key="5">
    <source>
        <dbReference type="ARBA" id="ARBA00022833"/>
    </source>
</evidence>
<feature type="compositionally biased region" description="Basic and acidic residues" evidence="8">
    <location>
        <begin position="405"/>
        <end position="421"/>
    </location>
</feature>
<name>A0AAN7JQL7_9MYRT</name>
<feature type="compositionally biased region" description="Basic and acidic residues" evidence="8">
    <location>
        <begin position="442"/>
        <end position="458"/>
    </location>
</feature>
<reference evidence="10 11" key="1">
    <citation type="journal article" date="2023" name="Hortic Res">
        <title>Pangenome of water caltrop reveals structural variations and asymmetric subgenome divergence after allopolyploidization.</title>
        <authorList>
            <person name="Zhang X."/>
            <person name="Chen Y."/>
            <person name="Wang L."/>
            <person name="Yuan Y."/>
            <person name="Fang M."/>
            <person name="Shi L."/>
            <person name="Lu R."/>
            <person name="Comes H.P."/>
            <person name="Ma Y."/>
            <person name="Chen Y."/>
            <person name="Huang G."/>
            <person name="Zhou Y."/>
            <person name="Zheng Z."/>
            <person name="Qiu Y."/>
        </authorList>
    </citation>
    <scope>NUCLEOTIDE SEQUENCE [LARGE SCALE GENOMIC DNA]</scope>
    <source>
        <tissue evidence="10">Roots</tissue>
    </source>
</reference>
<organism evidence="10 11">
    <name type="scientific">Trapa incisa</name>
    <dbReference type="NCBI Taxonomy" id="236973"/>
    <lineage>
        <taxon>Eukaryota</taxon>
        <taxon>Viridiplantae</taxon>
        <taxon>Streptophyta</taxon>
        <taxon>Embryophyta</taxon>
        <taxon>Tracheophyta</taxon>
        <taxon>Spermatophyta</taxon>
        <taxon>Magnoliopsida</taxon>
        <taxon>eudicotyledons</taxon>
        <taxon>Gunneridae</taxon>
        <taxon>Pentapetalae</taxon>
        <taxon>rosids</taxon>
        <taxon>malvids</taxon>
        <taxon>Myrtales</taxon>
        <taxon>Lythraceae</taxon>
        <taxon>Trapa</taxon>
    </lineage>
</organism>
<evidence type="ECO:0000313" key="10">
    <source>
        <dbReference type="EMBL" id="KAK4751840.1"/>
    </source>
</evidence>
<keyword evidence="11" id="KW-1185">Reference proteome</keyword>
<dbReference type="GO" id="GO:0005654">
    <property type="term" value="C:nucleoplasm"/>
    <property type="evidence" value="ECO:0007669"/>
    <property type="project" value="UniProtKB-SubCell"/>
</dbReference>
<dbReference type="GO" id="GO:0008270">
    <property type="term" value="F:zinc ion binding"/>
    <property type="evidence" value="ECO:0007669"/>
    <property type="project" value="UniProtKB-KW"/>
</dbReference>
<dbReference type="PANTHER" id="PTHR13316">
    <property type="entry name" value="ZINC FINGER, CCHC DOMAIN CONTAINING 8"/>
    <property type="match status" value="1"/>
</dbReference>
<dbReference type="GO" id="GO:0003723">
    <property type="term" value="F:RNA binding"/>
    <property type="evidence" value="ECO:0007669"/>
    <property type="project" value="TreeGrafter"/>
</dbReference>
<feature type="region of interest" description="Disordered" evidence="8">
    <location>
        <begin position="1"/>
        <end position="71"/>
    </location>
</feature>
<evidence type="ECO:0000256" key="3">
    <source>
        <dbReference type="ARBA" id="ARBA00022723"/>
    </source>
</evidence>
<feature type="compositionally biased region" description="Basic and acidic residues" evidence="8">
    <location>
        <begin position="110"/>
        <end position="124"/>
    </location>
</feature>
<sequence length="559" mass="62737">MPMETEDVLQPKSDKIASGFEGNESCGSGIRPSELDASPGMEDEEGMIREDLGQGEVKVENEDIVPIPGPDLDKDLIAEDSTAQANAGFIEVIEASESSQVLIQNGSTALEDHRQKTTHVRDENSASGAKRARVACEEEQPSVHVVYNSLTRASKQKLEELLKQWSEWQAQHDPLLDDPELLESGEQTVFPALHVGEEKKYSVSFWIDLPPRKRQCDEFVSLNDNSVPLYDRSLGFSLTTGGGSSNLEGGLEIIDDAARCFNCGSYSHSLKDCPRPRDNVAVNNARKEHKSKKNQNAASTRYYEPPAAGKFDGLKPGALDPETRKLLGLGELDPPPWLNRMRELGYPPGYLDIDDDQHSGIVIFADGETGSENEKLNEDGEIPGELCHKKTVDFPGVNAPIPENSDERLWTPRHSRSDSSSKHRMHHRSSYSSEQTISRSYHGSDHSTRWSSHSREDYAPNYGRLSSLPSRGIHITSPTYASPRGFQSEWDIWRGSGRESDDDSLNRRPYDSLSQSYPGSRLFERNRHEGRWGEDTRDNRDVDRRPDGWDESRRNYGWR</sequence>